<organism evidence="9 10">
    <name type="scientific">Taphrina deformans (strain PYCC 5710 / ATCC 11124 / CBS 356.35 / IMI 108563 / JCM 9778 / NBRC 8474)</name>
    <name type="common">Peach leaf curl fungus</name>
    <name type="synonym">Lalaria deformans</name>
    <dbReference type="NCBI Taxonomy" id="1097556"/>
    <lineage>
        <taxon>Eukaryota</taxon>
        <taxon>Fungi</taxon>
        <taxon>Dikarya</taxon>
        <taxon>Ascomycota</taxon>
        <taxon>Taphrinomycotina</taxon>
        <taxon>Taphrinomycetes</taxon>
        <taxon>Taphrinales</taxon>
        <taxon>Taphrinaceae</taxon>
        <taxon>Taphrina</taxon>
    </lineage>
</organism>
<keyword evidence="5 7" id="KW-0472">Membrane</keyword>
<feature type="region of interest" description="Disordered" evidence="6">
    <location>
        <begin position="120"/>
        <end position="142"/>
    </location>
</feature>
<name>R4X9E5_TAPDE</name>
<dbReference type="PANTHER" id="PTHR12297:SF3">
    <property type="entry name" value="HIG1 DOMAIN FAMILY MEMBER 1A"/>
    <property type="match status" value="1"/>
</dbReference>
<evidence type="ECO:0000313" key="10">
    <source>
        <dbReference type="Proteomes" id="UP000013776"/>
    </source>
</evidence>
<accession>R4X9E5</accession>
<evidence type="ECO:0000259" key="8">
    <source>
        <dbReference type="PROSITE" id="PS51503"/>
    </source>
</evidence>
<dbReference type="PANTHER" id="PTHR12297">
    <property type="entry name" value="HYPOXIA-INDUCBILE GENE 1 HIG1 -RELATED"/>
    <property type="match status" value="1"/>
</dbReference>
<keyword evidence="4" id="KW-0496">Mitochondrion</keyword>
<reference evidence="9 10" key="1">
    <citation type="journal article" date="2013" name="MBio">
        <title>Genome sequencing of the plant pathogen Taphrina deformans, the causal agent of peach leaf curl.</title>
        <authorList>
            <person name="Cisse O.H."/>
            <person name="Almeida J.M.G.C.F."/>
            <person name="Fonseca A."/>
            <person name="Kumar A.A."/>
            <person name="Salojaervi J."/>
            <person name="Overmyer K."/>
            <person name="Hauser P.M."/>
            <person name="Pagni M."/>
        </authorList>
    </citation>
    <scope>NUCLEOTIDE SEQUENCE [LARGE SCALE GENOMIC DNA]</scope>
    <source>
        <strain evidence="10">PYCC 5710 / ATCC 11124 / CBS 356.35 / IMI 108563 / JCM 9778 / NBRC 8474</strain>
    </source>
</reference>
<feature type="domain" description="HIG1" evidence="8">
    <location>
        <begin position="4"/>
        <end position="95"/>
    </location>
</feature>
<dbReference type="OrthoDB" id="6604018at2759"/>
<dbReference type="Pfam" id="PF04588">
    <property type="entry name" value="HIG_1_N"/>
    <property type="match status" value="1"/>
</dbReference>
<dbReference type="Gene3D" id="6.10.140.1320">
    <property type="match status" value="1"/>
</dbReference>
<evidence type="ECO:0000256" key="6">
    <source>
        <dbReference type="SAM" id="MobiDB-lite"/>
    </source>
</evidence>
<dbReference type="InterPro" id="IPR007667">
    <property type="entry name" value="Hypoxia_induced_domain"/>
</dbReference>
<feature type="transmembrane region" description="Helical" evidence="7">
    <location>
        <begin position="63"/>
        <end position="85"/>
    </location>
</feature>
<feature type="transmembrane region" description="Helical" evidence="7">
    <location>
        <begin position="32"/>
        <end position="51"/>
    </location>
</feature>
<dbReference type="EMBL" id="CAHR02000082">
    <property type="protein sequence ID" value="CCG82361.1"/>
    <property type="molecule type" value="Genomic_DNA"/>
</dbReference>
<dbReference type="PROSITE" id="PS51503">
    <property type="entry name" value="HIG1"/>
    <property type="match status" value="1"/>
</dbReference>
<keyword evidence="10" id="KW-1185">Reference proteome</keyword>
<evidence type="ECO:0000256" key="4">
    <source>
        <dbReference type="ARBA" id="ARBA00023128"/>
    </source>
</evidence>
<dbReference type="VEuPathDB" id="FungiDB:TAPDE_002307"/>
<protein>
    <submittedName>
        <fullName evidence="9">Altered inheritance of mitochondria protein 31, mitochondrial</fullName>
    </submittedName>
</protein>
<comment type="subcellular location">
    <subcellularLocation>
        <location evidence="1">Mitochondrion membrane</location>
    </subcellularLocation>
</comment>
<keyword evidence="2 7" id="KW-0812">Transmembrane</keyword>
<evidence type="ECO:0000256" key="1">
    <source>
        <dbReference type="ARBA" id="ARBA00004325"/>
    </source>
</evidence>
<dbReference type="STRING" id="1097556.R4X9E5"/>
<evidence type="ECO:0000256" key="7">
    <source>
        <dbReference type="SAM" id="Phobius"/>
    </source>
</evidence>
<evidence type="ECO:0000256" key="5">
    <source>
        <dbReference type="ARBA" id="ARBA00023136"/>
    </source>
</evidence>
<evidence type="ECO:0000256" key="2">
    <source>
        <dbReference type="ARBA" id="ARBA00022692"/>
    </source>
</evidence>
<gene>
    <name evidence="9" type="ORF">TAPDE_002307</name>
</gene>
<feature type="compositionally biased region" description="Polar residues" evidence="6">
    <location>
        <begin position="1"/>
        <end position="17"/>
    </location>
</feature>
<dbReference type="Proteomes" id="UP000013776">
    <property type="component" value="Unassembled WGS sequence"/>
</dbReference>
<dbReference type="GO" id="GO:0031966">
    <property type="term" value="C:mitochondrial membrane"/>
    <property type="evidence" value="ECO:0007669"/>
    <property type="project" value="UniProtKB-SubCell"/>
</dbReference>
<dbReference type="eggNOG" id="KOG4431">
    <property type="taxonomic scope" value="Eukaryota"/>
</dbReference>
<dbReference type="AlphaFoldDB" id="R4X9E5"/>
<dbReference type="InterPro" id="IPR050355">
    <property type="entry name" value="RCF1"/>
</dbReference>
<sequence>MNALPPSSKTEQQVSDESSYERATRKIREEPLVPVGILATCVTLFGASVALRRGNQGSANKFFRWRIYAQGFTVAAMVAGSVYYGDTRVEAKREKEERERVRAVEARDRWLADLDAYEEERKAEEGRRAARRAARAARAEQA</sequence>
<feature type="region of interest" description="Disordered" evidence="6">
    <location>
        <begin position="1"/>
        <end position="25"/>
    </location>
</feature>
<proteinExistence type="predicted"/>
<keyword evidence="3 7" id="KW-1133">Transmembrane helix</keyword>
<dbReference type="GO" id="GO:0097250">
    <property type="term" value="P:mitochondrial respirasome assembly"/>
    <property type="evidence" value="ECO:0007669"/>
    <property type="project" value="TreeGrafter"/>
</dbReference>
<evidence type="ECO:0000313" key="9">
    <source>
        <dbReference type="EMBL" id="CCG82361.1"/>
    </source>
</evidence>
<comment type="caution">
    <text evidence="9">The sequence shown here is derived from an EMBL/GenBank/DDBJ whole genome shotgun (WGS) entry which is preliminary data.</text>
</comment>
<evidence type="ECO:0000256" key="3">
    <source>
        <dbReference type="ARBA" id="ARBA00022989"/>
    </source>
</evidence>